<dbReference type="EMBL" id="KB096900">
    <property type="protein sequence ID" value="ESO00586.1"/>
    <property type="molecule type" value="Genomic_DNA"/>
</dbReference>
<dbReference type="SUPFAM" id="SSF48366">
    <property type="entry name" value="Ras GEF"/>
    <property type="match status" value="1"/>
</dbReference>
<dbReference type="HOGENOM" id="CLU_093620_0_0_1"/>
<keyword evidence="6" id="KW-1185">Reference proteome</keyword>
<dbReference type="PANTHER" id="PTHR23113">
    <property type="entry name" value="GUANINE NUCLEOTIDE EXCHANGE FACTOR"/>
    <property type="match status" value="1"/>
</dbReference>
<dbReference type="KEGG" id="hro:HELRODRAFT_124307"/>
<dbReference type="RefSeq" id="XP_009021223.1">
    <property type="nucleotide sequence ID" value="XM_009022975.1"/>
</dbReference>
<evidence type="ECO:0000313" key="5">
    <source>
        <dbReference type="EnsemblMetazoa" id="HelroP124307"/>
    </source>
</evidence>
<organism evidence="5 6">
    <name type="scientific">Helobdella robusta</name>
    <name type="common">Californian leech</name>
    <dbReference type="NCBI Taxonomy" id="6412"/>
    <lineage>
        <taxon>Eukaryota</taxon>
        <taxon>Metazoa</taxon>
        <taxon>Spiralia</taxon>
        <taxon>Lophotrochozoa</taxon>
        <taxon>Annelida</taxon>
        <taxon>Clitellata</taxon>
        <taxon>Hirudinea</taxon>
        <taxon>Rhynchobdellida</taxon>
        <taxon>Glossiphoniidae</taxon>
        <taxon>Helobdella</taxon>
    </lineage>
</organism>
<keyword evidence="1 2" id="KW-0344">Guanine-nucleotide releasing factor</keyword>
<feature type="domain" description="Ras-GEF" evidence="3">
    <location>
        <begin position="1"/>
        <end position="187"/>
    </location>
</feature>
<dbReference type="PANTHER" id="PTHR23113:SF249">
    <property type="entry name" value="RAP GUANINE NUCLEOTIDE EXCHANGE FACTOR 6"/>
    <property type="match status" value="1"/>
</dbReference>
<dbReference type="PROSITE" id="PS50009">
    <property type="entry name" value="RASGEF_CAT"/>
    <property type="match status" value="1"/>
</dbReference>
<dbReference type="CTD" id="20195859"/>
<dbReference type="PROSITE" id="PS00720">
    <property type="entry name" value="RASGEF"/>
    <property type="match status" value="1"/>
</dbReference>
<dbReference type="GeneID" id="20195859"/>
<dbReference type="InterPro" id="IPR023578">
    <property type="entry name" value="Ras_GEF_dom_sf"/>
</dbReference>
<sequence>DVACHLTSRDMDMFRSIDPLEYINDLFELSASSANKLSTFSEVLNEEMFWVITEVCSEPNSLKRSKIIKQFIKIAERCYKLKNFNSMFAILSGLGHGSISRLKLTWEKVPDKYIKLFEEMQGFMDPSRNMLKYRNLILNATPPMIPFFPLIKKDLTFIHFGNDSRVDGLVNFDKLRMIAKEIRLISK</sequence>
<dbReference type="SMART" id="SM00147">
    <property type="entry name" value="RasGEF"/>
    <property type="match status" value="1"/>
</dbReference>
<dbReference type="CDD" id="cd00155">
    <property type="entry name" value="RasGEF"/>
    <property type="match status" value="1"/>
</dbReference>
<dbReference type="OrthoDB" id="21144at2759"/>
<dbReference type="InterPro" id="IPR008937">
    <property type="entry name" value="Ras-like_GEF"/>
</dbReference>
<proteinExistence type="predicted"/>
<dbReference type="EnsemblMetazoa" id="HelroT124307">
    <property type="protein sequence ID" value="HelroP124307"/>
    <property type="gene ID" value="HelroG124307"/>
</dbReference>
<dbReference type="EMBL" id="AMQM01005328">
    <property type="status" value="NOT_ANNOTATED_CDS"/>
    <property type="molecule type" value="Genomic_DNA"/>
</dbReference>
<dbReference type="InterPro" id="IPR001895">
    <property type="entry name" value="RASGEF_cat_dom"/>
</dbReference>
<accession>T1EH09</accession>
<evidence type="ECO:0000256" key="2">
    <source>
        <dbReference type="PROSITE-ProRule" id="PRU00168"/>
    </source>
</evidence>
<protein>
    <recommendedName>
        <fullName evidence="3">Ras-GEF domain-containing protein</fullName>
    </recommendedName>
</protein>
<dbReference type="InterPro" id="IPR036964">
    <property type="entry name" value="RASGEF_cat_dom_sf"/>
</dbReference>
<dbReference type="OMA" id="LYCHECK"/>
<evidence type="ECO:0000313" key="4">
    <source>
        <dbReference type="EMBL" id="ESO00586.1"/>
    </source>
</evidence>
<dbReference type="Proteomes" id="UP000015101">
    <property type="component" value="Unassembled WGS sequence"/>
</dbReference>
<dbReference type="eggNOG" id="KOG3542">
    <property type="taxonomic scope" value="Eukaryota"/>
</dbReference>
<reference evidence="6" key="1">
    <citation type="submission" date="2012-12" db="EMBL/GenBank/DDBJ databases">
        <authorList>
            <person name="Hellsten U."/>
            <person name="Grimwood J."/>
            <person name="Chapman J.A."/>
            <person name="Shapiro H."/>
            <person name="Aerts A."/>
            <person name="Otillar R.P."/>
            <person name="Terry A.Y."/>
            <person name="Boore J.L."/>
            <person name="Simakov O."/>
            <person name="Marletaz F."/>
            <person name="Cho S.-J."/>
            <person name="Edsinger-Gonzales E."/>
            <person name="Havlak P."/>
            <person name="Kuo D.-H."/>
            <person name="Larsson T."/>
            <person name="Lv J."/>
            <person name="Arendt D."/>
            <person name="Savage R."/>
            <person name="Osoegawa K."/>
            <person name="de Jong P."/>
            <person name="Lindberg D.R."/>
            <person name="Seaver E.C."/>
            <person name="Weisblat D.A."/>
            <person name="Putnam N.H."/>
            <person name="Grigoriev I.V."/>
            <person name="Rokhsar D.S."/>
        </authorList>
    </citation>
    <scope>NUCLEOTIDE SEQUENCE</scope>
</reference>
<dbReference type="GO" id="GO:0005085">
    <property type="term" value="F:guanyl-nucleotide exchange factor activity"/>
    <property type="evidence" value="ECO:0007669"/>
    <property type="project" value="UniProtKB-KW"/>
</dbReference>
<dbReference type="AlphaFoldDB" id="T1EH09"/>
<evidence type="ECO:0000259" key="3">
    <source>
        <dbReference type="PROSITE" id="PS50009"/>
    </source>
</evidence>
<name>T1EH09_HELRO</name>
<dbReference type="InterPro" id="IPR019804">
    <property type="entry name" value="Ras_G-nucl-exch_fac_CS"/>
</dbReference>
<dbReference type="InParanoid" id="T1EH09"/>
<dbReference type="Gene3D" id="1.10.840.10">
    <property type="entry name" value="Ras guanine-nucleotide exchange factors catalytic domain"/>
    <property type="match status" value="1"/>
</dbReference>
<reference evidence="5" key="3">
    <citation type="submission" date="2015-06" db="UniProtKB">
        <authorList>
            <consortium name="EnsemblMetazoa"/>
        </authorList>
    </citation>
    <scope>IDENTIFICATION</scope>
</reference>
<reference evidence="4 6" key="2">
    <citation type="journal article" date="2013" name="Nature">
        <title>Insights into bilaterian evolution from three spiralian genomes.</title>
        <authorList>
            <person name="Simakov O."/>
            <person name="Marletaz F."/>
            <person name="Cho S.J."/>
            <person name="Edsinger-Gonzales E."/>
            <person name="Havlak P."/>
            <person name="Hellsten U."/>
            <person name="Kuo D.H."/>
            <person name="Larsson T."/>
            <person name="Lv J."/>
            <person name="Arendt D."/>
            <person name="Savage R."/>
            <person name="Osoegawa K."/>
            <person name="de Jong P."/>
            <person name="Grimwood J."/>
            <person name="Chapman J.A."/>
            <person name="Shapiro H."/>
            <person name="Aerts A."/>
            <person name="Otillar R.P."/>
            <person name="Terry A.Y."/>
            <person name="Boore J.L."/>
            <person name="Grigoriev I.V."/>
            <person name="Lindberg D.R."/>
            <person name="Seaver E.C."/>
            <person name="Weisblat D.A."/>
            <person name="Putnam N.H."/>
            <person name="Rokhsar D.S."/>
        </authorList>
    </citation>
    <scope>NUCLEOTIDE SEQUENCE</scope>
</reference>
<dbReference type="GO" id="GO:0007264">
    <property type="term" value="P:small GTPase-mediated signal transduction"/>
    <property type="evidence" value="ECO:0007669"/>
    <property type="project" value="InterPro"/>
</dbReference>
<evidence type="ECO:0000256" key="1">
    <source>
        <dbReference type="ARBA" id="ARBA00022658"/>
    </source>
</evidence>
<dbReference type="Pfam" id="PF00617">
    <property type="entry name" value="RasGEF"/>
    <property type="match status" value="1"/>
</dbReference>
<evidence type="ECO:0000313" key="6">
    <source>
        <dbReference type="Proteomes" id="UP000015101"/>
    </source>
</evidence>
<gene>
    <name evidence="5" type="primary">20195859</name>
    <name evidence="4" type="ORF">HELRODRAFT_124307</name>
</gene>